<evidence type="ECO:0000256" key="1">
    <source>
        <dbReference type="SAM" id="SignalP"/>
    </source>
</evidence>
<evidence type="ECO:0000313" key="3">
    <source>
        <dbReference type="EMBL" id="PGH19700.1"/>
    </source>
</evidence>
<feature type="signal peptide" evidence="1">
    <location>
        <begin position="1"/>
        <end position="21"/>
    </location>
</feature>
<dbReference type="PANTHER" id="PTHR37017">
    <property type="entry name" value="AB HYDROLASE-1 DOMAIN-CONTAINING PROTEIN-RELATED"/>
    <property type="match status" value="1"/>
</dbReference>
<proteinExistence type="predicted"/>
<keyword evidence="1" id="KW-0732">Signal</keyword>
<protein>
    <recommendedName>
        <fullName evidence="2">AB hydrolase-1 domain-containing protein</fullName>
    </recommendedName>
</protein>
<dbReference type="AlphaFoldDB" id="A0A2B7YES5"/>
<dbReference type="EMBL" id="PDNA01000045">
    <property type="protein sequence ID" value="PGH19700.1"/>
    <property type="molecule type" value="Genomic_DNA"/>
</dbReference>
<name>A0A2B7YES5_POLH7</name>
<evidence type="ECO:0000313" key="4">
    <source>
        <dbReference type="Proteomes" id="UP000224634"/>
    </source>
</evidence>
<dbReference type="Proteomes" id="UP000224634">
    <property type="component" value="Unassembled WGS sequence"/>
</dbReference>
<organism evidence="3 4">
    <name type="scientific">Polytolypa hystricis (strain UAMH7299)</name>
    <dbReference type="NCBI Taxonomy" id="1447883"/>
    <lineage>
        <taxon>Eukaryota</taxon>
        <taxon>Fungi</taxon>
        <taxon>Dikarya</taxon>
        <taxon>Ascomycota</taxon>
        <taxon>Pezizomycotina</taxon>
        <taxon>Eurotiomycetes</taxon>
        <taxon>Eurotiomycetidae</taxon>
        <taxon>Onygenales</taxon>
        <taxon>Onygenales incertae sedis</taxon>
        <taxon>Polytolypa</taxon>
    </lineage>
</organism>
<dbReference type="OrthoDB" id="408373at2759"/>
<dbReference type="InterPro" id="IPR000073">
    <property type="entry name" value="AB_hydrolase_1"/>
</dbReference>
<accession>A0A2B7YES5</accession>
<comment type="caution">
    <text evidence="3">The sequence shown here is derived from an EMBL/GenBank/DDBJ whole genome shotgun (WGS) entry which is preliminary data.</text>
</comment>
<dbReference type="InterPro" id="IPR052897">
    <property type="entry name" value="Sec-Metab_Biosynth_Hydrolase"/>
</dbReference>
<dbReference type="PANTHER" id="PTHR37017:SF11">
    <property type="entry name" value="ESTERASE_LIPASE_THIOESTERASE DOMAIN-CONTAINING PROTEIN"/>
    <property type="match status" value="1"/>
</dbReference>
<keyword evidence="4" id="KW-1185">Reference proteome</keyword>
<dbReference type="SUPFAM" id="SSF53474">
    <property type="entry name" value="alpha/beta-Hydrolases"/>
    <property type="match status" value="1"/>
</dbReference>
<sequence length="279" mass="29769">MFSTLRIWFHVLLLITVAVTAHPVKKPTIVFVPGAWHTPAGYDKLLPLLHAAGYATTAVDLPSVGASPGVPDFSADVTAIRNTVSGLVELLGRDVVVVSHSYGGVPATEALRGLSKQDQRAQGGKGGVVGLAYVAAILPQVGGSLATALENKNDAEAAVAPTLETIDNGDGTETVVNPEETFYGDVDPTEAAYCHRILRTQSTGPYLSPLTYDAYRHIPSGYLLCKQDKAIPYIKGQRLAREAGITFTETINSSHSPFLSHPEAVVRFIRRVAGERKKV</sequence>
<dbReference type="STRING" id="1447883.A0A2B7YES5"/>
<dbReference type="Gene3D" id="3.40.50.1820">
    <property type="entry name" value="alpha/beta hydrolase"/>
    <property type="match status" value="1"/>
</dbReference>
<dbReference type="InterPro" id="IPR029058">
    <property type="entry name" value="AB_hydrolase_fold"/>
</dbReference>
<gene>
    <name evidence="3" type="ORF">AJ80_03855</name>
</gene>
<reference evidence="3 4" key="1">
    <citation type="submission" date="2017-10" db="EMBL/GenBank/DDBJ databases">
        <title>Comparative genomics in systemic dimorphic fungi from Ajellomycetaceae.</title>
        <authorList>
            <person name="Munoz J.F."/>
            <person name="Mcewen J.G."/>
            <person name="Clay O.K."/>
            <person name="Cuomo C.A."/>
        </authorList>
    </citation>
    <scope>NUCLEOTIDE SEQUENCE [LARGE SCALE GENOMIC DNA]</scope>
    <source>
        <strain evidence="3 4">UAMH7299</strain>
    </source>
</reference>
<feature type="chain" id="PRO_5012270629" description="AB hydrolase-1 domain-containing protein" evidence="1">
    <location>
        <begin position="22"/>
        <end position="279"/>
    </location>
</feature>
<dbReference type="Pfam" id="PF12697">
    <property type="entry name" value="Abhydrolase_6"/>
    <property type="match status" value="1"/>
</dbReference>
<feature type="domain" description="AB hydrolase-1" evidence="2">
    <location>
        <begin position="29"/>
        <end position="267"/>
    </location>
</feature>
<evidence type="ECO:0000259" key="2">
    <source>
        <dbReference type="Pfam" id="PF12697"/>
    </source>
</evidence>